<dbReference type="PANTHER" id="PTHR47505">
    <property type="entry name" value="DNA UTILIZATION PROTEIN YHGH"/>
    <property type="match status" value="1"/>
</dbReference>
<sequence length="242" mass="26550">MTTLRNALDDSSQGMCDKCENCVGQPILSKEVDQALGIKATQFLRHAEEVIKPRKQIATSNDEAARTFTEYNFPRNLGALIAQEGRVLSRWGDAGWGRTVADNKHVGHFSDELVDAMAEMIQQRWQPTPAPAWICCVPSRNHPELVPDFARRLAVRLGLPFIDAVSKVKNNLPQKGQQNRFHQCHNLDGAFAIQQPIPNGPVLLIDDIVDSGWTLTVIAALLQQAGSGCVYPAALASSSVND</sequence>
<feature type="domain" description="Phosphoribosyltransferase" evidence="2">
    <location>
        <begin position="146"/>
        <end position="235"/>
    </location>
</feature>
<keyword evidence="3" id="KW-0067">ATP-binding</keyword>
<comment type="similarity">
    <text evidence="1">Belongs to the ComF/GntX family.</text>
</comment>
<dbReference type="SUPFAM" id="SSF53271">
    <property type="entry name" value="PRTase-like"/>
    <property type="match status" value="1"/>
</dbReference>
<comment type="caution">
    <text evidence="3">The sequence shown here is derived from an EMBL/GenBank/DDBJ whole genome shotgun (WGS) entry which is preliminary data.</text>
</comment>
<protein>
    <submittedName>
        <fullName evidence="3">RecQ family ATP-dependent DNA helicase</fullName>
        <ecNumber evidence="3">3.6.4.12</ecNumber>
    </submittedName>
</protein>
<organism evidence="3 4">
    <name type="scientific">Candidatus Methylobacter favarea</name>
    <dbReference type="NCBI Taxonomy" id="2707345"/>
    <lineage>
        <taxon>Bacteria</taxon>
        <taxon>Pseudomonadati</taxon>
        <taxon>Pseudomonadota</taxon>
        <taxon>Gammaproteobacteria</taxon>
        <taxon>Methylococcales</taxon>
        <taxon>Methylococcaceae</taxon>
        <taxon>Methylobacter</taxon>
    </lineage>
</organism>
<keyword evidence="3" id="KW-0378">Hydrolase</keyword>
<dbReference type="AlphaFoldDB" id="A0A8S0YAV6"/>
<dbReference type="Pfam" id="PF00156">
    <property type="entry name" value="Pribosyltran"/>
    <property type="match status" value="1"/>
</dbReference>
<accession>A0A8S0YAV6</accession>
<dbReference type="PANTHER" id="PTHR47505:SF1">
    <property type="entry name" value="DNA UTILIZATION PROTEIN YHGH"/>
    <property type="match status" value="1"/>
</dbReference>
<proteinExistence type="inferred from homology"/>
<keyword evidence="3" id="KW-0347">Helicase</keyword>
<dbReference type="InterPro" id="IPR051910">
    <property type="entry name" value="ComF/GntX_DNA_util-trans"/>
</dbReference>
<keyword evidence="3" id="KW-0547">Nucleotide-binding</keyword>
<dbReference type="Gene3D" id="3.40.50.2020">
    <property type="match status" value="1"/>
</dbReference>
<dbReference type="GO" id="GO:0003678">
    <property type="term" value="F:DNA helicase activity"/>
    <property type="evidence" value="ECO:0007669"/>
    <property type="project" value="UniProtKB-EC"/>
</dbReference>
<evidence type="ECO:0000313" key="4">
    <source>
        <dbReference type="Proteomes" id="UP000494216"/>
    </source>
</evidence>
<dbReference type="RefSeq" id="WP_343034419.1">
    <property type="nucleotide sequence ID" value="NZ_CADCXN010000110.1"/>
</dbReference>
<dbReference type="Proteomes" id="UP000494216">
    <property type="component" value="Unassembled WGS sequence"/>
</dbReference>
<evidence type="ECO:0000256" key="1">
    <source>
        <dbReference type="ARBA" id="ARBA00008007"/>
    </source>
</evidence>
<gene>
    <name evidence="3" type="ORF">METHB2_770005</name>
</gene>
<evidence type="ECO:0000259" key="2">
    <source>
        <dbReference type="Pfam" id="PF00156"/>
    </source>
</evidence>
<dbReference type="InterPro" id="IPR029057">
    <property type="entry name" value="PRTase-like"/>
</dbReference>
<evidence type="ECO:0000313" key="3">
    <source>
        <dbReference type="EMBL" id="CAA9892637.1"/>
    </source>
</evidence>
<keyword evidence="4" id="KW-1185">Reference proteome</keyword>
<reference evidence="3 4" key="1">
    <citation type="submission" date="2020-02" db="EMBL/GenBank/DDBJ databases">
        <authorList>
            <person name="Hogendoorn C."/>
        </authorList>
    </citation>
    <scope>NUCLEOTIDE SEQUENCE [LARGE SCALE GENOMIC DNA]</scope>
    <source>
        <strain evidence="3">METHB21</strain>
    </source>
</reference>
<dbReference type="EC" id="3.6.4.12" evidence="3"/>
<dbReference type="CDD" id="cd06223">
    <property type="entry name" value="PRTases_typeI"/>
    <property type="match status" value="1"/>
</dbReference>
<dbReference type="EMBL" id="CADCXN010000110">
    <property type="protein sequence ID" value="CAA9892637.1"/>
    <property type="molecule type" value="Genomic_DNA"/>
</dbReference>
<dbReference type="InterPro" id="IPR000836">
    <property type="entry name" value="PRTase_dom"/>
</dbReference>
<name>A0A8S0YAV6_9GAMM</name>
<dbReference type="GO" id="GO:0016787">
    <property type="term" value="F:hydrolase activity"/>
    <property type="evidence" value="ECO:0007669"/>
    <property type="project" value="UniProtKB-KW"/>
</dbReference>